<gene>
    <name evidence="1" type="ORF">MA16_Dca006593</name>
</gene>
<accession>A0A2I0X5M2</accession>
<reference evidence="1 2" key="2">
    <citation type="journal article" date="2017" name="Nature">
        <title>The Apostasia genome and the evolution of orchids.</title>
        <authorList>
            <person name="Zhang G.Q."/>
            <person name="Liu K.W."/>
            <person name="Li Z."/>
            <person name="Lohaus R."/>
            <person name="Hsiao Y.Y."/>
            <person name="Niu S.C."/>
            <person name="Wang J.Y."/>
            <person name="Lin Y.C."/>
            <person name="Xu Q."/>
            <person name="Chen L.J."/>
            <person name="Yoshida K."/>
            <person name="Fujiwara S."/>
            <person name="Wang Z.W."/>
            <person name="Zhang Y.Q."/>
            <person name="Mitsuda N."/>
            <person name="Wang M."/>
            <person name="Liu G.H."/>
            <person name="Pecoraro L."/>
            <person name="Huang H.X."/>
            <person name="Xiao X.J."/>
            <person name="Lin M."/>
            <person name="Wu X.Y."/>
            <person name="Wu W.L."/>
            <person name="Chen Y.Y."/>
            <person name="Chang S.B."/>
            <person name="Sakamoto S."/>
            <person name="Ohme-Takagi M."/>
            <person name="Yagi M."/>
            <person name="Zeng S.J."/>
            <person name="Shen C.Y."/>
            <person name="Yeh C.M."/>
            <person name="Luo Y.B."/>
            <person name="Tsai W.C."/>
            <person name="Van de Peer Y."/>
            <person name="Liu Z.J."/>
        </authorList>
    </citation>
    <scope>NUCLEOTIDE SEQUENCE [LARGE SCALE GENOMIC DNA]</scope>
    <source>
        <tissue evidence="1">The whole plant</tissue>
    </source>
</reference>
<dbReference type="EMBL" id="KZ502134">
    <property type="protein sequence ID" value="PKU83193.1"/>
    <property type="molecule type" value="Genomic_DNA"/>
</dbReference>
<protein>
    <submittedName>
        <fullName evidence="1">Uncharacterized protein</fullName>
    </submittedName>
</protein>
<keyword evidence="2" id="KW-1185">Reference proteome</keyword>
<name>A0A2I0X5M2_9ASPA</name>
<sequence length="356" mass="40558">MVAVVMITSGDNGGERGRGRRLMALVMATMAVRGKWQLWCGLLLRRCSTLLLKDVPFLSDRKLRHLVWKQRWELAHCEADSYNNFIFVYLMVNIHAESASSNSEATISMPNPAVPMPTMRGRKAKWRADATGRGGYDFCNKDDLCLNLPFLLTYLFCCFMPKSSLLVNLLNKQCLLQYTKRKFGQALIPVRLQCFTNSNSEKQSCRAKEALDRFVVTSPLRLCLFFFFGTFRLFKANSHTRRIHIDTNPEPLSWKPKLSTNRPRRVVLRLCLRPPLVRPIGASAAQKDFVFSCPAQRHRNISFLNLDPAGSSPFFRRGFGLQQMFTSTLREFLTRELGLIGNPSCFIFLGISSVPA</sequence>
<reference evidence="1 2" key="1">
    <citation type="journal article" date="2016" name="Sci. Rep.">
        <title>The Dendrobium catenatum Lindl. genome sequence provides insights into polysaccharide synthase, floral development and adaptive evolution.</title>
        <authorList>
            <person name="Zhang G.Q."/>
            <person name="Xu Q."/>
            <person name="Bian C."/>
            <person name="Tsai W.C."/>
            <person name="Yeh C.M."/>
            <person name="Liu K.W."/>
            <person name="Yoshida K."/>
            <person name="Zhang L.S."/>
            <person name="Chang S.B."/>
            <person name="Chen F."/>
            <person name="Shi Y."/>
            <person name="Su Y.Y."/>
            <person name="Zhang Y.Q."/>
            <person name="Chen L.J."/>
            <person name="Yin Y."/>
            <person name="Lin M."/>
            <person name="Huang H."/>
            <person name="Deng H."/>
            <person name="Wang Z.W."/>
            <person name="Zhu S.L."/>
            <person name="Zhao X."/>
            <person name="Deng C."/>
            <person name="Niu S.C."/>
            <person name="Huang J."/>
            <person name="Wang M."/>
            <person name="Liu G.H."/>
            <person name="Yang H.J."/>
            <person name="Xiao X.J."/>
            <person name="Hsiao Y.Y."/>
            <person name="Wu W.L."/>
            <person name="Chen Y.Y."/>
            <person name="Mitsuda N."/>
            <person name="Ohme-Takagi M."/>
            <person name="Luo Y.B."/>
            <person name="Van de Peer Y."/>
            <person name="Liu Z.J."/>
        </authorList>
    </citation>
    <scope>NUCLEOTIDE SEQUENCE [LARGE SCALE GENOMIC DNA]</scope>
    <source>
        <tissue evidence="1">The whole plant</tissue>
    </source>
</reference>
<dbReference type="Proteomes" id="UP000233837">
    <property type="component" value="Unassembled WGS sequence"/>
</dbReference>
<evidence type="ECO:0000313" key="1">
    <source>
        <dbReference type="EMBL" id="PKU83193.1"/>
    </source>
</evidence>
<dbReference type="AlphaFoldDB" id="A0A2I0X5M2"/>
<organism evidence="1 2">
    <name type="scientific">Dendrobium catenatum</name>
    <dbReference type="NCBI Taxonomy" id="906689"/>
    <lineage>
        <taxon>Eukaryota</taxon>
        <taxon>Viridiplantae</taxon>
        <taxon>Streptophyta</taxon>
        <taxon>Embryophyta</taxon>
        <taxon>Tracheophyta</taxon>
        <taxon>Spermatophyta</taxon>
        <taxon>Magnoliopsida</taxon>
        <taxon>Liliopsida</taxon>
        <taxon>Asparagales</taxon>
        <taxon>Orchidaceae</taxon>
        <taxon>Epidendroideae</taxon>
        <taxon>Malaxideae</taxon>
        <taxon>Dendrobiinae</taxon>
        <taxon>Dendrobium</taxon>
    </lineage>
</organism>
<evidence type="ECO:0000313" key="2">
    <source>
        <dbReference type="Proteomes" id="UP000233837"/>
    </source>
</evidence>
<proteinExistence type="predicted"/>